<evidence type="ECO:0000313" key="3">
    <source>
        <dbReference type="Proteomes" id="UP001266305"/>
    </source>
</evidence>
<feature type="compositionally biased region" description="Acidic residues" evidence="1">
    <location>
        <begin position="56"/>
        <end position="66"/>
    </location>
</feature>
<name>A0ABQ9UKB2_SAGOE</name>
<feature type="compositionally biased region" description="Low complexity" evidence="1">
    <location>
        <begin position="84"/>
        <end position="101"/>
    </location>
</feature>
<dbReference type="EMBL" id="JASSZA010000011">
    <property type="protein sequence ID" value="KAK2097496.1"/>
    <property type="molecule type" value="Genomic_DNA"/>
</dbReference>
<organism evidence="2 3">
    <name type="scientific">Saguinus oedipus</name>
    <name type="common">Cotton-top tamarin</name>
    <name type="synonym">Oedipomidas oedipus</name>
    <dbReference type="NCBI Taxonomy" id="9490"/>
    <lineage>
        <taxon>Eukaryota</taxon>
        <taxon>Metazoa</taxon>
        <taxon>Chordata</taxon>
        <taxon>Craniata</taxon>
        <taxon>Vertebrata</taxon>
        <taxon>Euteleostomi</taxon>
        <taxon>Mammalia</taxon>
        <taxon>Eutheria</taxon>
        <taxon>Euarchontoglires</taxon>
        <taxon>Primates</taxon>
        <taxon>Haplorrhini</taxon>
        <taxon>Platyrrhini</taxon>
        <taxon>Cebidae</taxon>
        <taxon>Callitrichinae</taxon>
        <taxon>Saguinus</taxon>
    </lineage>
</organism>
<gene>
    <name evidence="2" type="ORF">P7K49_022947</name>
</gene>
<evidence type="ECO:0000313" key="2">
    <source>
        <dbReference type="EMBL" id="KAK2097496.1"/>
    </source>
</evidence>
<feature type="non-terminal residue" evidence="2">
    <location>
        <position position="163"/>
    </location>
</feature>
<comment type="caution">
    <text evidence="2">The sequence shown here is derived from an EMBL/GenBank/DDBJ whole genome shotgun (WGS) entry which is preliminary data.</text>
</comment>
<feature type="compositionally biased region" description="Acidic residues" evidence="1">
    <location>
        <begin position="28"/>
        <end position="42"/>
    </location>
</feature>
<feature type="compositionally biased region" description="Basic and acidic residues" evidence="1">
    <location>
        <begin position="44"/>
        <end position="55"/>
    </location>
</feature>
<reference evidence="2 3" key="1">
    <citation type="submission" date="2023-05" db="EMBL/GenBank/DDBJ databases">
        <title>B98-5 Cell Line De Novo Hybrid Assembly: An Optical Mapping Approach.</title>
        <authorList>
            <person name="Kananen K."/>
            <person name="Auerbach J.A."/>
            <person name="Kautto E."/>
            <person name="Blachly J.S."/>
        </authorList>
    </citation>
    <scope>NUCLEOTIDE SEQUENCE [LARGE SCALE GENOMIC DNA]</scope>
    <source>
        <strain evidence="2">B95-8</strain>
        <tissue evidence="2">Cell line</tissue>
    </source>
</reference>
<proteinExistence type="predicted"/>
<feature type="compositionally biased region" description="Basic and acidic residues" evidence="1">
    <location>
        <begin position="1"/>
        <end position="10"/>
    </location>
</feature>
<feature type="region of interest" description="Disordered" evidence="1">
    <location>
        <begin position="1"/>
        <end position="101"/>
    </location>
</feature>
<evidence type="ECO:0000256" key="1">
    <source>
        <dbReference type="SAM" id="MobiDB-lite"/>
    </source>
</evidence>
<protein>
    <submittedName>
        <fullName evidence="2">Uncharacterized protein</fullName>
    </submittedName>
</protein>
<dbReference type="Proteomes" id="UP001266305">
    <property type="component" value="Unassembled WGS sequence"/>
</dbReference>
<sequence>MTHNRLKDNCANDDGGGGGADGNHDHGDGDDDDDDDEGDGDTDGNNHDDHDYRVGDDDDDDGDCNNDDNHNGSESDHRDDDEGGAAADDNGGSNVGAGNDDLALVDCKHEGSSLEDTGTKLTSFVPLILTFPKLPSCITCTHIQRRKWLCSLILTYLSSTFIK</sequence>
<accession>A0ABQ9UKB2</accession>
<keyword evidence="3" id="KW-1185">Reference proteome</keyword>
<feature type="compositionally biased region" description="Basic and acidic residues" evidence="1">
    <location>
        <begin position="67"/>
        <end position="80"/>
    </location>
</feature>